<dbReference type="RefSeq" id="XP_014562884.1">
    <property type="nucleotide sequence ID" value="XM_014707398.1"/>
</dbReference>
<dbReference type="Proteomes" id="UP000031056">
    <property type="component" value="Unassembled WGS sequence"/>
</dbReference>
<protein>
    <submittedName>
        <fullName evidence="2">Uncharacterized protein</fullName>
    </submittedName>
</protein>
<evidence type="ECO:0000313" key="3">
    <source>
        <dbReference type="Proteomes" id="UP000031056"/>
    </source>
</evidence>
<evidence type="ECO:0000256" key="1">
    <source>
        <dbReference type="SAM" id="MobiDB-lite"/>
    </source>
</evidence>
<dbReference type="InParanoid" id="A0A0B2UIH2"/>
<dbReference type="VEuPathDB" id="MicrosporidiaDB:M896_120610"/>
<keyword evidence="3" id="KW-1185">Reference proteome</keyword>
<feature type="region of interest" description="Disordered" evidence="1">
    <location>
        <begin position="63"/>
        <end position="100"/>
    </location>
</feature>
<comment type="caution">
    <text evidence="2">The sequence shown here is derived from an EMBL/GenBank/DDBJ whole genome shotgun (WGS) entry which is preliminary data.</text>
</comment>
<dbReference type="HOGENOM" id="CLU_2004588_0_0_1"/>
<feature type="compositionally biased region" description="Low complexity" evidence="1">
    <location>
        <begin position="74"/>
        <end position="100"/>
    </location>
</feature>
<sequence>MRIMDIELISAVVVSYSKILHEMQEMKADIKSITMSMKNYLSTSANSSMESSQEPCIRIESQSDSIDMHNTSRSNEIIRNTTSNITSENNANTNNKDTGNATDALVDDHNGPCAWFFSEIEKEI</sequence>
<accession>A0A0B2UIH2</accession>
<name>A0A0B2UIH2_9MICR</name>
<proteinExistence type="predicted"/>
<evidence type="ECO:0000313" key="2">
    <source>
        <dbReference type="EMBL" id="KHN68842.1"/>
    </source>
</evidence>
<gene>
    <name evidence="2" type="ORF">M896_120610</name>
</gene>
<reference evidence="2 3" key="1">
    <citation type="journal article" date="2014" name="MBio">
        <title>The Ordospora colligata genome; evolution of extreme reduction in microsporidia and host-to-parasite horizontal gene transfer.</title>
        <authorList>
            <person name="Pombert J.-F."/>
            <person name="Haag K.L."/>
            <person name="Beidas S."/>
            <person name="Ebert D."/>
            <person name="Keeling P.J."/>
        </authorList>
    </citation>
    <scope>NUCLEOTIDE SEQUENCE [LARGE SCALE GENOMIC DNA]</scope>
    <source>
        <strain evidence="2 3">OC4</strain>
    </source>
</reference>
<organism evidence="2 3">
    <name type="scientific">Ordospora colligata OC4</name>
    <dbReference type="NCBI Taxonomy" id="1354746"/>
    <lineage>
        <taxon>Eukaryota</taxon>
        <taxon>Fungi</taxon>
        <taxon>Fungi incertae sedis</taxon>
        <taxon>Microsporidia</taxon>
        <taxon>Ordosporidae</taxon>
        <taxon>Ordospora</taxon>
    </lineage>
</organism>
<dbReference type="GeneID" id="26262578"/>
<dbReference type="AlphaFoldDB" id="A0A0B2UIH2"/>
<feature type="compositionally biased region" description="Polar residues" evidence="1">
    <location>
        <begin position="63"/>
        <end position="73"/>
    </location>
</feature>
<dbReference type="EMBL" id="JOKQ01000012">
    <property type="protein sequence ID" value="KHN68842.1"/>
    <property type="molecule type" value="Genomic_DNA"/>
</dbReference>